<keyword evidence="4 10" id="KW-0004">4Fe-4S</keyword>
<dbReference type="InterPro" id="IPR001989">
    <property type="entry name" value="Radical_activat_CS"/>
</dbReference>
<keyword evidence="9 10" id="KW-0411">Iron-sulfur</keyword>
<dbReference type="InterPro" id="IPR012838">
    <property type="entry name" value="PFL1_activating"/>
</dbReference>
<dbReference type="SUPFAM" id="SSF102114">
    <property type="entry name" value="Radical SAM enzymes"/>
    <property type="match status" value="1"/>
</dbReference>
<dbReference type="PANTHER" id="PTHR30352:SF5">
    <property type="entry name" value="PYRUVATE FORMATE-LYASE 1-ACTIVATING ENZYME"/>
    <property type="match status" value="1"/>
</dbReference>
<organism evidence="12 13">
    <name type="scientific">Chroogloeocystis siderophila 5.2 s.c.1</name>
    <dbReference type="NCBI Taxonomy" id="247279"/>
    <lineage>
        <taxon>Bacteria</taxon>
        <taxon>Bacillati</taxon>
        <taxon>Cyanobacteriota</taxon>
        <taxon>Cyanophyceae</taxon>
        <taxon>Oscillatoriophycideae</taxon>
        <taxon>Chroococcales</taxon>
        <taxon>Chroococcaceae</taxon>
        <taxon>Chroogloeocystis</taxon>
    </lineage>
</organism>
<dbReference type="GO" id="GO:0016829">
    <property type="term" value="F:lyase activity"/>
    <property type="evidence" value="ECO:0007669"/>
    <property type="project" value="UniProtKB-KW"/>
</dbReference>
<keyword evidence="10" id="KW-0963">Cytoplasm</keyword>
<dbReference type="PANTHER" id="PTHR30352">
    <property type="entry name" value="PYRUVATE FORMATE-LYASE-ACTIVATING ENZYME"/>
    <property type="match status" value="1"/>
</dbReference>
<evidence type="ECO:0000259" key="11">
    <source>
        <dbReference type="PROSITE" id="PS51918"/>
    </source>
</evidence>
<keyword evidence="5 10" id="KW-0949">S-adenosyl-L-methionine</keyword>
<dbReference type="InterPro" id="IPR007197">
    <property type="entry name" value="rSAM"/>
</dbReference>
<comment type="subcellular location">
    <subcellularLocation>
        <location evidence="10">Cytoplasm</location>
    </subcellularLocation>
</comment>
<dbReference type="PROSITE" id="PS51918">
    <property type="entry name" value="RADICAL_SAM"/>
    <property type="match status" value="1"/>
</dbReference>
<evidence type="ECO:0000256" key="5">
    <source>
        <dbReference type="ARBA" id="ARBA00022691"/>
    </source>
</evidence>
<comment type="cofactor">
    <cofactor evidence="10">
        <name>[4Fe-4S] cluster</name>
        <dbReference type="ChEBI" id="CHEBI:49883"/>
    </cofactor>
    <text evidence="10">Binds 1 [4Fe-4S] cluster. The cluster is coordinated with 3 cysteines and an exchangeable S-adenosyl-L-methionine.</text>
</comment>
<dbReference type="InterPro" id="IPR013785">
    <property type="entry name" value="Aldolase_TIM"/>
</dbReference>
<protein>
    <recommendedName>
        <fullName evidence="3 10">Pyruvate formate-lyase-activating enzyme</fullName>
        <ecNumber evidence="10">1.97.1.4</ecNumber>
    </recommendedName>
</protein>
<evidence type="ECO:0000256" key="2">
    <source>
        <dbReference type="ARBA" id="ARBA00009777"/>
    </source>
</evidence>
<keyword evidence="12" id="KW-0456">Lyase</keyword>
<evidence type="ECO:0000256" key="4">
    <source>
        <dbReference type="ARBA" id="ARBA00022485"/>
    </source>
</evidence>
<proteinExistence type="inferred from homology"/>
<dbReference type="EMBL" id="MRCC01000005">
    <property type="protein sequence ID" value="OKH27823.1"/>
    <property type="molecule type" value="Genomic_DNA"/>
</dbReference>
<gene>
    <name evidence="12" type="ORF">NIES1031_07890</name>
</gene>
<evidence type="ECO:0000313" key="12">
    <source>
        <dbReference type="EMBL" id="OKH27823.1"/>
    </source>
</evidence>
<dbReference type="OrthoDB" id="9782387at2"/>
<evidence type="ECO:0000313" key="13">
    <source>
        <dbReference type="Proteomes" id="UP000185984"/>
    </source>
</evidence>
<dbReference type="Gene3D" id="3.20.20.70">
    <property type="entry name" value="Aldolase class I"/>
    <property type="match status" value="1"/>
</dbReference>
<dbReference type="GO" id="GO:0046872">
    <property type="term" value="F:metal ion binding"/>
    <property type="evidence" value="ECO:0007669"/>
    <property type="project" value="UniProtKB-UniRule"/>
</dbReference>
<accession>A0A1U7HW92</accession>
<dbReference type="EC" id="1.97.1.4" evidence="10"/>
<dbReference type="GO" id="GO:0043365">
    <property type="term" value="F:[formate-C-acetyltransferase]-activating enzyme activity"/>
    <property type="evidence" value="ECO:0007669"/>
    <property type="project" value="UniProtKB-UniRule"/>
</dbReference>
<keyword evidence="12" id="KW-0670">Pyruvate</keyword>
<evidence type="ECO:0000256" key="9">
    <source>
        <dbReference type="ARBA" id="ARBA00023014"/>
    </source>
</evidence>
<dbReference type="Proteomes" id="UP000185984">
    <property type="component" value="Unassembled WGS sequence"/>
</dbReference>
<dbReference type="NCBIfam" id="TIGR02493">
    <property type="entry name" value="PFLA"/>
    <property type="match status" value="1"/>
</dbReference>
<evidence type="ECO:0000256" key="6">
    <source>
        <dbReference type="ARBA" id="ARBA00022723"/>
    </source>
</evidence>
<dbReference type="GO" id="GO:0005737">
    <property type="term" value="C:cytoplasm"/>
    <property type="evidence" value="ECO:0007669"/>
    <property type="project" value="UniProtKB-SubCell"/>
</dbReference>
<evidence type="ECO:0000256" key="8">
    <source>
        <dbReference type="ARBA" id="ARBA00023004"/>
    </source>
</evidence>
<name>A0A1U7HW92_9CHRO</name>
<comment type="function">
    <text evidence="1 10">Activation of pyruvate formate-lyase under anaerobic conditions by generation of an organic free radical, using S-adenosylmethionine and reduced flavodoxin as cosubstrates to produce 5'-deoxy-adenosine.</text>
</comment>
<sequence length="243" mass="27482">MTTIGKIHSIESCGTTDGPGIRFVIFTQGCPLRCLYCHNPDCRNITDGKQVSVDELIAEIQKYTSYIRFSGGGVTVSGGEPLMQPQFVKEICKRCQEIGLHTALDTSGFVDLDTAKDVLKFVDLVLLDIKSFDPEIYRKVTSVSLEPTLKLARYLSEVHKPTWIRFVLVPNLTDAHHNVTELAHFVSSLSNVEKVEVLPFHKMGEYKWEQLGYEYQLKDTLPPSPELVQKTINIFRSYNLKVN</sequence>
<dbReference type="RefSeq" id="WP_073548904.1">
    <property type="nucleotide sequence ID" value="NZ_CAWMVK010000039.1"/>
</dbReference>
<dbReference type="GO" id="GO:0051539">
    <property type="term" value="F:4 iron, 4 sulfur cluster binding"/>
    <property type="evidence" value="ECO:0007669"/>
    <property type="project" value="UniProtKB-UniRule"/>
</dbReference>
<dbReference type="SFLD" id="SFLDG01066">
    <property type="entry name" value="organic_radical-activating_enz"/>
    <property type="match status" value="1"/>
</dbReference>
<comment type="catalytic activity">
    <reaction evidence="10">
        <text>glycyl-[formate C-acetyltransferase] + reduced [flavodoxin] + S-adenosyl-L-methionine = glycin-2-yl radical-[formate C-acetyltransferase] + semiquinone [flavodoxin] + 5'-deoxyadenosine + L-methionine + H(+)</text>
        <dbReference type="Rhea" id="RHEA:19225"/>
        <dbReference type="Rhea" id="RHEA-COMP:10622"/>
        <dbReference type="Rhea" id="RHEA-COMP:12190"/>
        <dbReference type="Rhea" id="RHEA-COMP:12191"/>
        <dbReference type="Rhea" id="RHEA-COMP:14480"/>
        <dbReference type="ChEBI" id="CHEBI:15378"/>
        <dbReference type="ChEBI" id="CHEBI:17319"/>
        <dbReference type="ChEBI" id="CHEBI:29947"/>
        <dbReference type="ChEBI" id="CHEBI:32722"/>
        <dbReference type="ChEBI" id="CHEBI:57618"/>
        <dbReference type="ChEBI" id="CHEBI:57844"/>
        <dbReference type="ChEBI" id="CHEBI:59789"/>
        <dbReference type="ChEBI" id="CHEBI:140311"/>
        <dbReference type="EC" id="1.97.1.4"/>
    </reaction>
</comment>
<keyword evidence="6 10" id="KW-0479">Metal-binding</keyword>
<evidence type="ECO:0000256" key="7">
    <source>
        <dbReference type="ARBA" id="ARBA00023002"/>
    </source>
</evidence>
<reference evidence="12 13" key="1">
    <citation type="submission" date="2016-11" db="EMBL/GenBank/DDBJ databases">
        <title>Draft Genome Sequences of Nine Cyanobacterial Strains from Diverse Habitats.</title>
        <authorList>
            <person name="Zhu T."/>
            <person name="Hou S."/>
            <person name="Lu X."/>
            <person name="Hess W.R."/>
        </authorList>
    </citation>
    <scope>NUCLEOTIDE SEQUENCE [LARGE SCALE GENOMIC DNA]</scope>
    <source>
        <strain evidence="12 13">5.2 s.c.1</strain>
    </source>
</reference>
<dbReference type="SFLD" id="SFLDS00029">
    <property type="entry name" value="Radical_SAM"/>
    <property type="match status" value="1"/>
</dbReference>
<dbReference type="PROSITE" id="PS01087">
    <property type="entry name" value="RADICAL_ACTIVATING"/>
    <property type="match status" value="1"/>
</dbReference>
<comment type="caution">
    <text evidence="12">The sequence shown here is derived from an EMBL/GenBank/DDBJ whole genome shotgun (WGS) entry which is preliminary data.</text>
</comment>
<dbReference type="Pfam" id="PF04055">
    <property type="entry name" value="Radical_SAM"/>
    <property type="match status" value="1"/>
</dbReference>
<comment type="similarity">
    <text evidence="2 10">Belongs to the organic radical-activating enzymes family.</text>
</comment>
<dbReference type="CDD" id="cd01335">
    <property type="entry name" value="Radical_SAM"/>
    <property type="match status" value="1"/>
</dbReference>
<dbReference type="AlphaFoldDB" id="A0A1U7HW92"/>
<evidence type="ECO:0000256" key="3">
    <source>
        <dbReference type="ARBA" id="ARBA00021356"/>
    </source>
</evidence>
<keyword evidence="7 10" id="KW-0560">Oxidoreductase</keyword>
<keyword evidence="13" id="KW-1185">Reference proteome</keyword>
<feature type="domain" description="Radical SAM core" evidence="11">
    <location>
        <begin position="16"/>
        <end position="239"/>
    </location>
</feature>
<keyword evidence="8 10" id="KW-0408">Iron</keyword>
<dbReference type="InterPro" id="IPR058240">
    <property type="entry name" value="rSAM_sf"/>
</dbReference>
<dbReference type="InterPro" id="IPR034457">
    <property type="entry name" value="Organic_radical-activating"/>
</dbReference>
<evidence type="ECO:0000256" key="1">
    <source>
        <dbReference type="ARBA" id="ARBA00003141"/>
    </source>
</evidence>
<dbReference type="STRING" id="247279.NIES1031_07890"/>
<evidence type="ECO:0000256" key="10">
    <source>
        <dbReference type="RuleBase" id="RU362053"/>
    </source>
</evidence>